<dbReference type="InterPro" id="IPR036641">
    <property type="entry name" value="HPT_dom_sf"/>
</dbReference>
<feature type="domain" description="CheW-like" evidence="15">
    <location>
        <begin position="580"/>
        <end position="712"/>
    </location>
</feature>
<dbReference type="InterPro" id="IPR051315">
    <property type="entry name" value="Bact_Chemotaxis_CheA"/>
</dbReference>
<dbReference type="SMART" id="SM01231">
    <property type="entry name" value="H-kinase_dim"/>
    <property type="match status" value="1"/>
</dbReference>
<dbReference type="InterPro" id="IPR036061">
    <property type="entry name" value="CheW-like_dom_sf"/>
</dbReference>
<dbReference type="SMART" id="SM00073">
    <property type="entry name" value="HPT"/>
    <property type="match status" value="1"/>
</dbReference>
<dbReference type="PANTHER" id="PTHR43395">
    <property type="entry name" value="SENSOR HISTIDINE KINASE CHEA"/>
    <property type="match status" value="1"/>
</dbReference>
<dbReference type="SUPFAM" id="SSF55874">
    <property type="entry name" value="ATPase domain of HSP90 chaperone/DNA topoisomerase II/histidine kinase"/>
    <property type="match status" value="1"/>
</dbReference>
<organism evidence="17 18">
    <name type="scientific">Desulfonatronum thiosulfatophilum</name>
    <dbReference type="NCBI Taxonomy" id="617002"/>
    <lineage>
        <taxon>Bacteria</taxon>
        <taxon>Pseudomonadati</taxon>
        <taxon>Thermodesulfobacteriota</taxon>
        <taxon>Desulfovibrionia</taxon>
        <taxon>Desulfovibrionales</taxon>
        <taxon>Desulfonatronaceae</taxon>
        <taxon>Desulfonatronum</taxon>
    </lineage>
</organism>
<feature type="modified residue" description="Phosphohistidine" evidence="12">
    <location>
        <position position="44"/>
    </location>
</feature>
<keyword evidence="18" id="KW-1185">Reference proteome</keyword>
<dbReference type="RefSeq" id="WP_092121045.1">
    <property type="nucleotide sequence ID" value="NZ_FMXO01000011.1"/>
</dbReference>
<keyword evidence="10" id="KW-0902">Two-component regulatory system</keyword>
<dbReference type="Gene3D" id="2.30.30.40">
    <property type="entry name" value="SH3 Domains"/>
    <property type="match status" value="1"/>
</dbReference>
<dbReference type="GO" id="GO:0005737">
    <property type="term" value="C:cytoplasm"/>
    <property type="evidence" value="ECO:0007669"/>
    <property type="project" value="InterPro"/>
</dbReference>
<dbReference type="InterPro" id="IPR037006">
    <property type="entry name" value="CheA-like_homodim_sf"/>
</dbReference>
<feature type="domain" description="Histidine kinase" evidence="14">
    <location>
        <begin position="370"/>
        <end position="578"/>
    </location>
</feature>
<keyword evidence="5 12" id="KW-0597">Phosphoprotein</keyword>
<proteinExistence type="predicted"/>
<dbReference type="Gene3D" id="1.10.287.560">
    <property type="entry name" value="Histidine kinase CheA-like, homodimeric domain"/>
    <property type="match status" value="1"/>
</dbReference>
<evidence type="ECO:0000256" key="1">
    <source>
        <dbReference type="ARBA" id="ARBA00000085"/>
    </source>
</evidence>
<dbReference type="InterPro" id="IPR004105">
    <property type="entry name" value="CheA-like_dim"/>
</dbReference>
<dbReference type="SUPFAM" id="SSF47226">
    <property type="entry name" value="Histidine-containing phosphotransfer domain, HPT domain"/>
    <property type="match status" value="1"/>
</dbReference>
<dbReference type="Pfam" id="PF02895">
    <property type="entry name" value="H-kinase_dim"/>
    <property type="match status" value="1"/>
</dbReference>
<dbReference type="Pfam" id="PF01627">
    <property type="entry name" value="Hpt"/>
    <property type="match status" value="1"/>
</dbReference>
<dbReference type="SUPFAM" id="SSF47384">
    <property type="entry name" value="Homodimeric domain of signal transducing histidine kinase"/>
    <property type="match status" value="1"/>
</dbReference>
<evidence type="ECO:0000259" key="15">
    <source>
        <dbReference type="PROSITE" id="PS50851"/>
    </source>
</evidence>
<dbReference type="InterPro" id="IPR036890">
    <property type="entry name" value="HATPase_C_sf"/>
</dbReference>
<feature type="region of interest" description="Disordered" evidence="13">
    <location>
        <begin position="256"/>
        <end position="323"/>
    </location>
</feature>
<evidence type="ECO:0000256" key="3">
    <source>
        <dbReference type="ARBA" id="ARBA00021495"/>
    </source>
</evidence>
<evidence type="ECO:0000256" key="13">
    <source>
        <dbReference type="SAM" id="MobiDB-lite"/>
    </source>
</evidence>
<dbReference type="InterPro" id="IPR003594">
    <property type="entry name" value="HATPase_dom"/>
</dbReference>
<evidence type="ECO:0000256" key="11">
    <source>
        <dbReference type="ARBA" id="ARBA00035100"/>
    </source>
</evidence>
<evidence type="ECO:0000256" key="10">
    <source>
        <dbReference type="ARBA" id="ARBA00023012"/>
    </source>
</evidence>
<evidence type="ECO:0000256" key="2">
    <source>
        <dbReference type="ARBA" id="ARBA00012438"/>
    </source>
</evidence>
<dbReference type="InterPro" id="IPR005467">
    <property type="entry name" value="His_kinase_dom"/>
</dbReference>
<dbReference type="CDD" id="cd16916">
    <property type="entry name" value="HATPase_CheA-like"/>
    <property type="match status" value="1"/>
</dbReference>
<dbReference type="EC" id="2.7.13.3" evidence="2"/>
<accession>A0A1G6DCR0</accession>
<dbReference type="CDD" id="cd00088">
    <property type="entry name" value="HPT"/>
    <property type="match status" value="1"/>
</dbReference>
<keyword evidence="6" id="KW-0808">Transferase</keyword>
<dbReference type="InterPro" id="IPR008207">
    <property type="entry name" value="Sig_transdc_His_kin_Hpt_dom"/>
</dbReference>
<evidence type="ECO:0000256" key="6">
    <source>
        <dbReference type="ARBA" id="ARBA00022679"/>
    </source>
</evidence>
<comment type="function">
    <text evidence="11">Involved in the transmission of sensory signals from the chemoreceptors to the flagellar motors. CheA is autophosphorylated; it can transfer its phosphate group to either CheB or CheY.</text>
</comment>
<evidence type="ECO:0000256" key="7">
    <source>
        <dbReference type="ARBA" id="ARBA00022741"/>
    </source>
</evidence>
<dbReference type="GO" id="GO:0005524">
    <property type="term" value="F:ATP binding"/>
    <property type="evidence" value="ECO:0007669"/>
    <property type="project" value="UniProtKB-KW"/>
</dbReference>
<comment type="catalytic activity">
    <reaction evidence="1">
        <text>ATP + protein L-histidine = ADP + protein N-phospho-L-histidine.</text>
        <dbReference type="EC" id="2.7.13.3"/>
    </reaction>
</comment>
<dbReference type="Proteomes" id="UP000198771">
    <property type="component" value="Unassembled WGS sequence"/>
</dbReference>
<dbReference type="GO" id="GO:0006935">
    <property type="term" value="P:chemotaxis"/>
    <property type="evidence" value="ECO:0007669"/>
    <property type="project" value="UniProtKB-KW"/>
</dbReference>
<dbReference type="Gene3D" id="3.30.565.10">
    <property type="entry name" value="Histidine kinase-like ATPase, C-terminal domain"/>
    <property type="match status" value="1"/>
</dbReference>
<keyword evidence="9" id="KW-0067">ATP-binding</keyword>
<dbReference type="FunFam" id="3.30.565.10:FF:000016">
    <property type="entry name" value="Chemotaxis protein CheA, putative"/>
    <property type="match status" value="1"/>
</dbReference>
<sequence>MNKKFQIFIEECQELLTELESALLEQEAASDNIDMVHRIFRALHTIKGSAAMLGLEDVRELTNDLETLFDLVRSGQMALTPELVTLSFTYKDLLTEYLGNPENGLPADKSALVLRNLSNMMGNTNIPHKCGSRGSSEEPRLRHEESGAVSSLYHLRYFPKNKPYAALDPLDFLGQLHTLGNCEIHASPAQIPLLDVLDPLSCSTCWDVILHTDADEDSIRDLFLFLDNPEEISRFGLIDEAEAAMIRQEFARESSALQSASVEAPGQPKAASPEPAPDNANETSSEDLPLTLPETESRPSQPAPTPIRTAKDPQAASTKQAVPAGGTRIEEIASIRVSANKLDDMVDLVGQLVIVQARLKQIETDLHNPLLTSVSEEIERLSSDLRERTLSLRMLPIGSTFNRFRRLVRDLSSELGKEIELKTFGAETELDKTVIEKLSDPLVHILRNSIDHGIESAAARQSQGKPSKGVITLSAMQSAGQVRIVIQDDGGGIDPEKIYAKAVERGLARADVRPSDRDILQLIFAPGFSTAEKVTSVSGRGVGMDVVKRSLESLKGTVEIDSRPGNGTTITIGLPLTLAIIEGLLVLMADEYYVIPLSDVLECVEIQRGDDERERIAKAFDIRGELLPCLILRNWYDFDSMAPEIEQVVVVQAGNRRVGLVVDSIVGQLQTVIKGLGRVFSGMKGLSGATIMGNGDMALILDINSLVNELEKHSSDSFIQIPRHCPCVLIHQDRNRNRNRNRYRSRIRIEKTNR</sequence>
<reference evidence="17 18" key="1">
    <citation type="submission" date="2016-10" db="EMBL/GenBank/DDBJ databases">
        <authorList>
            <person name="de Groot N.N."/>
        </authorList>
    </citation>
    <scope>NUCLEOTIDE SEQUENCE [LARGE SCALE GENOMIC DNA]</scope>
    <source>
        <strain evidence="17 18">ASO4-2</strain>
    </source>
</reference>
<evidence type="ECO:0000313" key="17">
    <source>
        <dbReference type="EMBL" id="SDB42899.1"/>
    </source>
</evidence>
<dbReference type="PROSITE" id="PS50851">
    <property type="entry name" value="CHEW"/>
    <property type="match status" value="1"/>
</dbReference>
<keyword evidence="4" id="KW-0145">Chemotaxis</keyword>
<evidence type="ECO:0000259" key="16">
    <source>
        <dbReference type="PROSITE" id="PS50894"/>
    </source>
</evidence>
<dbReference type="InterPro" id="IPR036097">
    <property type="entry name" value="HisK_dim/P_sf"/>
</dbReference>
<gene>
    <name evidence="17" type="ORF">SAMN05660653_02059</name>
</gene>
<dbReference type="STRING" id="617002.SAMN05660653_02059"/>
<dbReference type="PROSITE" id="PS50109">
    <property type="entry name" value="HIS_KIN"/>
    <property type="match status" value="1"/>
</dbReference>
<dbReference type="PRINTS" id="PR00344">
    <property type="entry name" value="BCTRLSENSOR"/>
</dbReference>
<dbReference type="AlphaFoldDB" id="A0A1G6DCR0"/>
<evidence type="ECO:0000256" key="8">
    <source>
        <dbReference type="ARBA" id="ARBA00022777"/>
    </source>
</evidence>
<dbReference type="EMBL" id="FMXO01000011">
    <property type="protein sequence ID" value="SDB42899.1"/>
    <property type="molecule type" value="Genomic_DNA"/>
</dbReference>
<dbReference type="InterPro" id="IPR002545">
    <property type="entry name" value="CheW-lke_dom"/>
</dbReference>
<dbReference type="SUPFAM" id="SSF50341">
    <property type="entry name" value="CheW-like"/>
    <property type="match status" value="1"/>
</dbReference>
<evidence type="ECO:0000256" key="12">
    <source>
        <dbReference type="PROSITE-ProRule" id="PRU00110"/>
    </source>
</evidence>
<dbReference type="PROSITE" id="PS50894">
    <property type="entry name" value="HPT"/>
    <property type="match status" value="1"/>
</dbReference>
<dbReference type="SMART" id="SM00260">
    <property type="entry name" value="CheW"/>
    <property type="match status" value="1"/>
</dbReference>
<dbReference type="CDD" id="cd00731">
    <property type="entry name" value="CheA_reg"/>
    <property type="match status" value="1"/>
</dbReference>
<evidence type="ECO:0000256" key="5">
    <source>
        <dbReference type="ARBA" id="ARBA00022553"/>
    </source>
</evidence>
<evidence type="ECO:0000259" key="14">
    <source>
        <dbReference type="PROSITE" id="PS50109"/>
    </source>
</evidence>
<dbReference type="SMART" id="SM00387">
    <property type="entry name" value="HATPase_c"/>
    <property type="match status" value="1"/>
</dbReference>
<feature type="domain" description="HPt" evidence="16">
    <location>
        <begin position="1"/>
        <end position="101"/>
    </location>
</feature>
<dbReference type="OrthoDB" id="9803176at2"/>
<dbReference type="PANTHER" id="PTHR43395:SF10">
    <property type="entry name" value="CHEMOTAXIS PROTEIN CHEA"/>
    <property type="match status" value="1"/>
</dbReference>
<evidence type="ECO:0000256" key="4">
    <source>
        <dbReference type="ARBA" id="ARBA00022500"/>
    </source>
</evidence>
<evidence type="ECO:0000313" key="18">
    <source>
        <dbReference type="Proteomes" id="UP000198771"/>
    </source>
</evidence>
<dbReference type="Pfam" id="PF02518">
    <property type="entry name" value="HATPase_c"/>
    <property type="match status" value="1"/>
</dbReference>
<keyword evidence="7" id="KW-0547">Nucleotide-binding</keyword>
<dbReference type="InterPro" id="IPR004358">
    <property type="entry name" value="Sig_transdc_His_kin-like_C"/>
</dbReference>
<evidence type="ECO:0000256" key="9">
    <source>
        <dbReference type="ARBA" id="ARBA00022840"/>
    </source>
</evidence>
<name>A0A1G6DCR0_9BACT</name>
<dbReference type="Gene3D" id="1.20.120.160">
    <property type="entry name" value="HPT domain"/>
    <property type="match status" value="1"/>
</dbReference>
<dbReference type="Pfam" id="PF01584">
    <property type="entry name" value="CheW"/>
    <property type="match status" value="1"/>
</dbReference>
<protein>
    <recommendedName>
        <fullName evidence="3">Chemotaxis protein CheA</fullName>
        <ecNumber evidence="2">2.7.13.3</ecNumber>
    </recommendedName>
</protein>
<keyword evidence="8 17" id="KW-0418">Kinase</keyword>
<dbReference type="GO" id="GO:0000155">
    <property type="term" value="F:phosphorelay sensor kinase activity"/>
    <property type="evidence" value="ECO:0007669"/>
    <property type="project" value="InterPro"/>
</dbReference>